<evidence type="ECO:0008006" key="3">
    <source>
        <dbReference type="Google" id="ProtNLM"/>
    </source>
</evidence>
<dbReference type="Proteomes" id="UP000290545">
    <property type="component" value="Unassembled WGS sequence"/>
</dbReference>
<organism evidence="1 2">
    <name type="scientific">Filimonas effusa</name>
    <dbReference type="NCBI Taxonomy" id="2508721"/>
    <lineage>
        <taxon>Bacteria</taxon>
        <taxon>Pseudomonadati</taxon>
        <taxon>Bacteroidota</taxon>
        <taxon>Chitinophagia</taxon>
        <taxon>Chitinophagales</taxon>
        <taxon>Chitinophagaceae</taxon>
        <taxon>Filimonas</taxon>
    </lineage>
</organism>
<keyword evidence="2" id="KW-1185">Reference proteome</keyword>
<evidence type="ECO:0000313" key="2">
    <source>
        <dbReference type="Proteomes" id="UP000290545"/>
    </source>
</evidence>
<comment type="caution">
    <text evidence="1">The sequence shown here is derived from an EMBL/GenBank/DDBJ whole genome shotgun (WGS) entry which is preliminary data.</text>
</comment>
<reference evidence="1 2" key="1">
    <citation type="submission" date="2019-01" db="EMBL/GenBank/DDBJ databases">
        <title>Filimonas sp. strain TTM-71.</title>
        <authorList>
            <person name="Chen W.-M."/>
        </authorList>
    </citation>
    <scope>NUCLEOTIDE SEQUENCE [LARGE SCALE GENOMIC DNA]</scope>
    <source>
        <strain evidence="1 2">TTM-71</strain>
    </source>
</reference>
<evidence type="ECO:0000313" key="1">
    <source>
        <dbReference type="EMBL" id="RXK86426.1"/>
    </source>
</evidence>
<protein>
    <recommendedName>
        <fullName evidence="3">DUF2384 domain-containing protein</fullName>
    </recommendedName>
</protein>
<dbReference type="EMBL" id="SDHZ01000001">
    <property type="protein sequence ID" value="RXK86426.1"/>
    <property type="molecule type" value="Genomic_DNA"/>
</dbReference>
<accession>A0A4V1MAM8</accession>
<dbReference type="OrthoDB" id="5770459at2"/>
<sequence length="169" mass="19758">MLKRKRKETQTKDVYLEDKRREMKKGAKYKKNEETPQRQVEEEAALYKAVKKLPVIADFTFKKFAKIAAKVPFTQKDWAGMMHLSERTLQRYAKDNKTFEGIYVDKILHIEELIEAGLATFTNAATFYSWLKRDKQVMGYHLNFDSLSSSRGIQATIDQLGRIQHGIYT</sequence>
<name>A0A4V1MAM8_9BACT</name>
<gene>
    <name evidence="1" type="ORF">ESB13_06365</name>
</gene>
<proteinExistence type="predicted"/>
<dbReference type="RefSeq" id="WP_129002176.1">
    <property type="nucleotide sequence ID" value="NZ_SDHZ01000001.1"/>
</dbReference>
<dbReference type="AlphaFoldDB" id="A0A4V1MAM8"/>